<dbReference type="Gene3D" id="1.20.1560.10">
    <property type="entry name" value="ABC transporter type 1, transmembrane domain"/>
    <property type="match status" value="1"/>
</dbReference>
<dbReference type="GO" id="GO:0005524">
    <property type="term" value="F:ATP binding"/>
    <property type="evidence" value="ECO:0007669"/>
    <property type="project" value="InterPro"/>
</dbReference>
<evidence type="ECO:0000256" key="3">
    <source>
        <dbReference type="ARBA" id="ARBA00022989"/>
    </source>
</evidence>
<dbReference type="EMBL" id="AITY01000041">
    <property type="protein sequence ID" value="EOM21562.1"/>
    <property type="molecule type" value="Genomic_DNA"/>
</dbReference>
<proteinExistence type="predicted"/>
<dbReference type="InterPro" id="IPR003439">
    <property type="entry name" value="ABC_transporter-like_ATP-bd"/>
</dbReference>
<dbReference type="PANTHER" id="PTHR24221:SF276">
    <property type="entry name" value="ABC TRANSPORTER, ATP-BINDING_PERMEASE PROTEIN"/>
    <property type="match status" value="1"/>
</dbReference>
<dbReference type="InterPro" id="IPR027417">
    <property type="entry name" value="P-loop_NTPase"/>
</dbReference>
<keyword evidence="4" id="KW-0472">Membrane</keyword>
<comment type="caution">
    <text evidence="6">The sequence shown here is derived from an EMBL/GenBank/DDBJ whole genome shotgun (WGS) entry which is preliminary data.</text>
</comment>
<feature type="domain" description="ABC transporter" evidence="5">
    <location>
        <begin position="62"/>
        <end position="205"/>
    </location>
</feature>
<dbReference type="InterPro" id="IPR036640">
    <property type="entry name" value="ABC1_TM_sf"/>
</dbReference>
<dbReference type="Pfam" id="PF00005">
    <property type="entry name" value="ABC_tran"/>
    <property type="match status" value="1"/>
</dbReference>
<evidence type="ECO:0000256" key="4">
    <source>
        <dbReference type="ARBA" id="ARBA00023136"/>
    </source>
</evidence>
<dbReference type="Proteomes" id="UP000013897">
    <property type="component" value="Unassembled WGS sequence"/>
</dbReference>
<organism evidence="6 7">
    <name type="scientific">Enterococcus faecium EnGen0192</name>
    <dbReference type="NCBI Taxonomy" id="1157487"/>
    <lineage>
        <taxon>Bacteria</taxon>
        <taxon>Bacillati</taxon>
        <taxon>Bacillota</taxon>
        <taxon>Bacilli</taxon>
        <taxon>Lactobacillales</taxon>
        <taxon>Enterococcaceae</taxon>
        <taxon>Enterococcus</taxon>
    </lineage>
</organism>
<dbReference type="GO" id="GO:0005886">
    <property type="term" value="C:plasma membrane"/>
    <property type="evidence" value="ECO:0007669"/>
    <property type="project" value="UniProtKB-SubCell"/>
</dbReference>
<dbReference type="GO" id="GO:0016887">
    <property type="term" value="F:ATP hydrolysis activity"/>
    <property type="evidence" value="ECO:0007669"/>
    <property type="project" value="InterPro"/>
</dbReference>
<evidence type="ECO:0000259" key="5">
    <source>
        <dbReference type="Pfam" id="PF00005"/>
    </source>
</evidence>
<evidence type="ECO:0000313" key="7">
    <source>
        <dbReference type="Proteomes" id="UP000013897"/>
    </source>
</evidence>
<dbReference type="Gene3D" id="3.40.50.300">
    <property type="entry name" value="P-loop containing nucleotide triphosphate hydrolases"/>
    <property type="match status" value="1"/>
</dbReference>
<keyword evidence="2" id="KW-0812">Transmembrane</keyword>
<dbReference type="SUPFAM" id="SSF52540">
    <property type="entry name" value="P-loop containing nucleoside triphosphate hydrolases"/>
    <property type="match status" value="1"/>
</dbReference>
<evidence type="ECO:0000256" key="2">
    <source>
        <dbReference type="ARBA" id="ARBA00022692"/>
    </source>
</evidence>
<dbReference type="InterPro" id="IPR039421">
    <property type="entry name" value="Type_1_exporter"/>
</dbReference>
<dbReference type="PANTHER" id="PTHR24221">
    <property type="entry name" value="ATP-BINDING CASSETTE SUB-FAMILY B"/>
    <property type="match status" value="1"/>
</dbReference>
<evidence type="ECO:0000313" key="6">
    <source>
        <dbReference type="EMBL" id="EOM21562.1"/>
    </source>
</evidence>
<dbReference type="GO" id="GO:0042626">
    <property type="term" value="F:ATPase-coupled transmembrane transporter activity"/>
    <property type="evidence" value="ECO:0007669"/>
    <property type="project" value="TreeGrafter"/>
</dbReference>
<protein>
    <recommendedName>
        <fullName evidence="5">ABC transporter domain-containing protein</fullName>
    </recommendedName>
</protein>
<keyword evidence="3" id="KW-1133">Transmembrane helix</keyword>
<comment type="subcellular location">
    <subcellularLocation>
        <location evidence="1">Cell membrane</location>
        <topology evidence="1">Multi-pass membrane protein</topology>
    </subcellularLocation>
</comment>
<gene>
    <name evidence="6" type="ORF">SSM_02289</name>
</gene>
<sequence>MVLVIIPKSFASLRRIEEILQAEIEIEEETIKTVAKPTFDQTNAAAFEHVTFKYTETSDPVLEDIDFTIPKGKTTAIVGGTRSGKSSLAKLLLRLSDPTIGKVTLGGIPLTQMTQEQIRSHISYVPQKAFLFSGTILSNLQMGNEYASTEELSKAIKIAQLEELVDTLPDGLDSFVAQGGSNYSGGQKQRICIARALIKPAEILCIR</sequence>
<reference evidence="6 7" key="1">
    <citation type="submission" date="2013-02" db="EMBL/GenBank/DDBJ databases">
        <title>The Genome Sequence of Enterococcus faecium HM1072.</title>
        <authorList>
            <consortium name="The Broad Institute Genome Sequencing Platform"/>
            <consortium name="The Broad Institute Genome Sequencing Center for Infectious Disease"/>
            <person name="Earl A.M."/>
            <person name="Gilmore M.S."/>
            <person name="Lebreton F."/>
            <person name="Courvalin P."/>
            <person name="Walker B."/>
            <person name="Young S.K."/>
            <person name="Zeng Q."/>
            <person name="Gargeya S."/>
            <person name="Fitzgerald M."/>
            <person name="Haas B."/>
            <person name="Abouelleil A."/>
            <person name="Alvarado L."/>
            <person name="Arachchi H.M."/>
            <person name="Berlin A.M."/>
            <person name="Chapman S.B."/>
            <person name="Dewar J."/>
            <person name="Goldberg J."/>
            <person name="Griggs A."/>
            <person name="Gujja S."/>
            <person name="Hansen M."/>
            <person name="Howarth C."/>
            <person name="Imamovic A."/>
            <person name="Larimer J."/>
            <person name="McCowan C."/>
            <person name="Murphy C."/>
            <person name="Neiman D."/>
            <person name="Pearson M."/>
            <person name="Priest M."/>
            <person name="Roberts A."/>
            <person name="Saif S."/>
            <person name="Shea T."/>
            <person name="Sisk P."/>
            <person name="Sykes S."/>
            <person name="Wortman J."/>
            <person name="Nusbaum C."/>
            <person name="Birren B."/>
        </authorList>
    </citation>
    <scope>NUCLEOTIDE SEQUENCE [LARGE SCALE GENOMIC DNA]</scope>
    <source>
        <strain evidence="6 7">HM1072</strain>
    </source>
</reference>
<evidence type="ECO:0000256" key="1">
    <source>
        <dbReference type="ARBA" id="ARBA00004651"/>
    </source>
</evidence>
<name>A0A829F1Q0_ENTFC</name>
<dbReference type="AlphaFoldDB" id="A0A829F1Q0"/>
<accession>A0A829F1Q0</accession>